<dbReference type="InterPro" id="IPR026116">
    <property type="entry name" value="GT18_cat"/>
</dbReference>
<dbReference type="GO" id="GO:0030144">
    <property type="term" value="F:alpha-1,6-mannosylglycoprotein 6-beta-N-acetylglucosaminyltransferase activity"/>
    <property type="evidence" value="ECO:0007669"/>
    <property type="project" value="InterPro"/>
</dbReference>
<proteinExistence type="predicted"/>
<accession>A0A7D8UYJ7</accession>
<gene>
    <name evidence="2" type="ORF">VHUM_03074</name>
</gene>
<reference evidence="2 3" key="1">
    <citation type="journal article" date="2019" name="PLoS Genet.">
        <title>Convergent evolution of linked mating-type loci in basidiomycete fungi.</title>
        <authorList>
            <person name="Sun S."/>
            <person name="Coelho M.A."/>
            <person name="Heitman J."/>
            <person name="Nowrousian M."/>
        </authorList>
    </citation>
    <scope>NUCLEOTIDE SEQUENCE [LARGE SCALE GENOMIC DNA]</scope>
    <source>
        <strain evidence="2 3">CBS 4282</strain>
    </source>
</reference>
<dbReference type="Proteomes" id="UP000473826">
    <property type="component" value="Unassembled WGS sequence"/>
</dbReference>
<protein>
    <recommendedName>
        <fullName evidence="1">Glycosyltransferase family 18 catalytic domain-containing protein</fullName>
    </recommendedName>
</protein>
<keyword evidence="3" id="KW-1185">Reference proteome</keyword>
<evidence type="ECO:0000313" key="3">
    <source>
        <dbReference type="Proteomes" id="UP000473826"/>
    </source>
</evidence>
<dbReference type="Pfam" id="PF15024">
    <property type="entry name" value="Glyco_transf_18"/>
    <property type="match status" value="1"/>
</dbReference>
<comment type="caution">
    <text evidence="2">The sequence shown here is derived from an EMBL/GenBank/DDBJ whole genome shotgun (WGS) entry which is preliminary data.</text>
</comment>
<name>A0A7D8UYJ7_VANHU</name>
<sequence>MLAESAVPRNVSVSHSGGKAIVHTEFDDLRVWTTEGDRPGEPERAGFPAGREGTYIGYGDGVPSDLAIVPFEKRPNRVYIFAKTARYIRDSWFPLEWYERVYKELEPEFPGLEFVGGYLDTGNDAVEGVPSFFKNLGPMNPEEFDQQLKSAKVLLGIGNPRGSPTPYRSLAMGVPFLNPHKFYGGSNKWEPQHDMMQSVPAPYVYNVDVKVYAEFVGALRDALKTPIPETRFARNLPEVYDKRLSDFALHDWEAEGRHALNMDLGVKDNVAF</sequence>
<dbReference type="UniPathway" id="UPA00378"/>
<dbReference type="AlphaFoldDB" id="A0A7D8UYJ7"/>
<evidence type="ECO:0000313" key="2">
    <source>
        <dbReference type="EMBL" id="TXT07354.1"/>
    </source>
</evidence>
<evidence type="ECO:0000259" key="1">
    <source>
        <dbReference type="Pfam" id="PF15024"/>
    </source>
</evidence>
<dbReference type="EMBL" id="QKWK01000008">
    <property type="protein sequence ID" value="TXT07354.1"/>
    <property type="molecule type" value="Genomic_DNA"/>
</dbReference>
<organism evidence="2 3">
    <name type="scientific">Vanrija humicola</name>
    <name type="common">Yeast</name>
    <name type="synonym">Cryptococcus humicola</name>
    <dbReference type="NCBI Taxonomy" id="5417"/>
    <lineage>
        <taxon>Eukaryota</taxon>
        <taxon>Fungi</taxon>
        <taxon>Dikarya</taxon>
        <taxon>Basidiomycota</taxon>
        <taxon>Agaricomycotina</taxon>
        <taxon>Tremellomycetes</taxon>
        <taxon>Trichosporonales</taxon>
        <taxon>Trichosporonaceae</taxon>
        <taxon>Vanrija</taxon>
    </lineage>
</organism>
<dbReference type="OrthoDB" id="2560689at2759"/>
<feature type="domain" description="Glycosyltransferase family 18 catalytic" evidence="1">
    <location>
        <begin position="123"/>
        <end position="227"/>
    </location>
</feature>